<evidence type="ECO:0000313" key="2">
    <source>
        <dbReference type="Proteomes" id="UP000199331"/>
    </source>
</evidence>
<reference evidence="2" key="1">
    <citation type="submission" date="2016-10" db="EMBL/GenBank/DDBJ databases">
        <authorList>
            <person name="Varghese N."/>
            <person name="Submissions S."/>
        </authorList>
    </citation>
    <scope>NUCLEOTIDE SEQUENCE [LARGE SCALE GENOMIC DNA]</scope>
    <source>
        <strain evidence="2">CGMCC 1.7715</strain>
    </source>
</reference>
<name>A0A1I5MSG2_9SPHN</name>
<dbReference type="PROSITE" id="PS51257">
    <property type="entry name" value="PROKAR_LIPOPROTEIN"/>
    <property type="match status" value="1"/>
</dbReference>
<proteinExistence type="predicted"/>
<evidence type="ECO:0008006" key="3">
    <source>
        <dbReference type="Google" id="ProtNLM"/>
    </source>
</evidence>
<dbReference type="EMBL" id="FOWZ01000002">
    <property type="protein sequence ID" value="SFP11931.1"/>
    <property type="molecule type" value="Genomic_DNA"/>
</dbReference>
<keyword evidence="2" id="KW-1185">Reference proteome</keyword>
<dbReference type="OrthoDB" id="5402191at2"/>
<dbReference type="STRING" id="604088.SAMN04488060_1506"/>
<protein>
    <recommendedName>
        <fullName evidence="3">Lipoprotein</fullName>
    </recommendedName>
</protein>
<gene>
    <name evidence="1" type="ORF">SAMN04488060_1506</name>
</gene>
<evidence type="ECO:0000313" key="1">
    <source>
        <dbReference type="EMBL" id="SFP11931.1"/>
    </source>
</evidence>
<accession>A0A1I5MSG2</accession>
<sequence>MRFVLPTLAIGLLAACSPEPEAAPGIAEQGGIAIECALDGSDEFVRQCRLSEEIPGANAEFVVRHPDGGFRRLALSESPAGFDVGDGAGEASSERQGDWVVLTIENDRYRWKEPVGE</sequence>
<dbReference type="Proteomes" id="UP000199331">
    <property type="component" value="Unassembled WGS sequence"/>
</dbReference>
<dbReference type="RefSeq" id="WP_090479447.1">
    <property type="nucleotide sequence ID" value="NZ_FOWZ01000002.1"/>
</dbReference>
<dbReference type="AlphaFoldDB" id="A0A1I5MSG2"/>
<organism evidence="1 2">
    <name type="scientific">Qipengyuania nanhaisediminis</name>
    <dbReference type="NCBI Taxonomy" id="604088"/>
    <lineage>
        <taxon>Bacteria</taxon>
        <taxon>Pseudomonadati</taxon>
        <taxon>Pseudomonadota</taxon>
        <taxon>Alphaproteobacteria</taxon>
        <taxon>Sphingomonadales</taxon>
        <taxon>Erythrobacteraceae</taxon>
        <taxon>Qipengyuania</taxon>
    </lineage>
</organism>